<dbReference type="GO" id="GO:0005829">
    <property type="term" value="C:cytosol"/>
    <property type="evidence" value="ECO:0007669"/>
    <property type="project" value="TreeGrafter"/>
</dbReference>
<dbReference type="InterPro" id="IPR008925">
    <property type="entry name" value="aa_tRNA-synth_I_cd-bd_sf"/>
</dbReference>
<dbReference type="STRING" id="571438.SAMN05192586_11714"/>
<comment type="subunit">
    <text evidence="3 10">Monomer.</text>
</comment>
<name>A0A1G7PRP1_9BACT</name>
<dbReference type="Proteomes" id="UP000199355">
    <property type="component" value="Unassembled WGS sequence"/>
</dbReference>
<evidence type="ECO:0000313" key="14">
    <source>
        <dbReference type="Proteomes" id="UP000199355"/>
    </source>
</evidence>
<keyword evidence="10" id="KW-0479">Metal-binding</keyword>
<dbReference type="PANTHER" id="PTHR43311:SF2">
    <property type="entry name" value="GLUTAMATE--TRNA LIGASE, MITOCHONDRIAL-RELATED"/>
    <property type="match status" value="1"/>
</dbReference>
<evidence type="ECO:0000256" key="9">
    <source>
        <dbReference type="ARBA" id="ARBA00023146"/>
    </source>
</evidence>
<keyword evidence="9 10" id="KW-0030">Aminoacyl-tRNA synthetase</keyword>
<comment type="cofactor">
    <cofactor evidence="10">
        <name>Zn(2+)</name>
        <dbReference type="ChEBI" id="CHEBI:29105"/>
    </cofactor>
    <text evidence="10">Binds 1 zinc ion per subunit.</text>
</comment>
<dbReference type="RefSeq" id="WP_092154704.1">
    <property type="nucleotide sequence ID" value="NZ_FNBX01000017.1"/>
</dbReference>
<feature type="short sequence motif" description="'HIGH' region" evidence="10">
    <location>
        <begin position="10"/>
        <end position="20"/>
    </location>
</feature>
<evidence type="ECO:0000256" key="4">
    <source>
        <dbReference type="ARBA" id="ARBA00022490"/>
    </source>
</evidence>
<keyword evidence="7 10" id="KW-0067">ATP-binding</keyword>
<dbReference type="FunFam" id="3.40.50.620:FF:000007">
    <property type="entry name" value="Glutamate--tRNA ligase"/>
    <property type="match status" value="1"/>
</dbReference>
<evidence type="ECO:0000256" key="7">
    <source>
        <dbReference type="ARBA" id="ARBA00022840"/>
    </source>
</evidence>
<evidence type="ECO:0000256" key="1">
    <source>
        <dbReference type="ARBA" id="ARBA00004496"/>
    </source>
</evidence>
<dbReference type="InterPro" id="IPR004527">
    <property type="entry name" value="Glu-tRNA-ligase_bac/mito"/>
</dbReference>
<dbReference type="PROSITE" id="PS00178">
    <property type="entry name" value="AA_TRNA_LIGASE_I"/>
    <property type="match status" value="1"/>
</dbReference>
<dbReference type="Pfam" id="PF00749">
    <property type="entry name" value="tRNA-synt_1c"/>
    <property type="match status" value="1"/>
</dbReference>
<dbReference type="InterPro" id="IPR049940">
    <property type="entry name" value="GluQ/Sye"/>
</dbReference>
<evidence type="ECO:0000259" key="12">
    <source>
        <dbReference type="Pfam" id="PF19269"/>
    </source>
</evidence>
<dbReference type="Gene3D" id="1.10.10.350">
    <property type="match status" value="1"/>
</dbReference>
<dbReference type="SUPFAM" id="SSF48163">
    <property type="entry name" value="An anticodon-binding domain of class I aminoacyl-tRNA synthetases"/>
    <property type="match status" value="1"/>
</dbReference>
<dbReference type="InterPro" id="IPR001412">
    <property type="entry name" value="aa-tRNA-synth_I_CS"/>
</dbReference>
<dbReference type="NCBIfam" id="NF004314">
    <property type="entry name" value="PRK05710.1-3"/>
    <property type="match status" value="1"/>
</dbReference>
<dbReference type="OrthoDB" id="9807503at2"/>
<evidence type="ECO:0000259" key="11">
    <source>
        <dbReference type="Pfam" id="PF00749"/>
    </source>
</evidence>
<dbReference type="GO" id="GO:0000049">
    <property type="term" value="F:tRNA binding"/>
    <property type="evidence" value="ECO:0007669"/>
    <property type="project" value="InterPro"/>
</dbReference>
<feature type="domain" description="Glutamyl/glutaminyl-tRNA synthetase class Ib catalytic" evidence="11">
    <location>
        <begin position="3"/>
        <end position="304"/>
    </location>
</feature>
<feature type="binding site" evidence="10">
    <location>
        <position position="99"/>
    </location>
    <ligand>
        <name>Zn(2+)</name>
        <dbReference type="ChEBI" id="CHEBI:29105"/>
    </ligand>
</feature>
<dbReference type="HAMAP" id="MF_00022">
    <property type="entry name" value="Glu_tRNA_synth_type1"/>
    <property type="match status" value="1"/>
</dbReference>
<feature type="short sequence motif" description="'KMSKS' region" evidence="10">
    <location>
        <begin position="236"/>
        <end position="240"/>
    </location>
</feature>
<proteinExistence type="inferred from homology"/>
<keyword evidence="10" id="KW-0862">Zinc</keyword>
<keyword evidence="5 10" id="KW-0436">Ligase</keyword>
<gene>
    <name evidence="10" type="primary">gltX</name>
    <name evidence="13" type="ORF">SAMN05192586_11714</name>
</gene>
<dbReference type="AlphaFoldDB" id="A0A1G7PRP1"/>
<feature type="domain" description="Aminoacyl-tRNA synthetase class I anticodon-binding" evidence="12">
    <location>
        <begin position="318"/>
        <end position="461"/>
    </location>
</feature>
<dbReference type="PANTHER" id="PTHR43311">
    <property type="entry name" value="GLUTAMATE--TRNA LIGASE"/>
    <property type="match status" value="1"/>
</dbReference>
<keyword evidence="14" id="KW-1185">Reference proteome</keyword>
<evidence type="ECO:0000256" key="5">
    <source>
        <dbReference type="ARBA" id="ARBA00022598"/>
    </source>
</evidence>
<comment type="function">
    <text evidence="10">Catalyzes the attachment of glutamate to tRNA(Glu) in a two-step reaction: glutamate is first activated by ATP to form Glu-AMP and then transferred to the acceptor end of tRNA(Glu).</text>
</comment>
<evidence type="ECO:0000256" key="3">
    <source>
        <dbReference type="ARBA" id="ARBA00011245"/>
    </source>
</evidence>
<dbReference type="SUPFAM" id="SSF52374">
    <property type="entry name" value="Nucleotidylyl transferase"/>
    <property type="match status" value="1"/>
</dbReference>
<feature type="binding site" evidence="10">
    <location>
        <position position="126"/>
    </location>
    <ligand>
        <name>Zn(2+)</name>
        <dbReference type="ChEBI" id="CHEBI:29105"/>
    </ligand>
</feature>
<dbReference type="InterPro" id="IPR014729">
    <property type="entry name" value="Rossmann-like_a/b/a_fold"/>
</dbReference>
<protein>
    <recommendedName>
        <fullName evidence="10">Glutamate--tRNA ligase</fullName>
        <ecNumber evidence="10">6.1.1.17</ecNumber>
    </recommendedName>
    <alternativeName>
        <fullName evidence="10">Glutamyl-tRNA synthetase</fullName>
        <shortName evidence="10">GluRS</shortName>
    </alternativeName>
</protein>
<dbReference type="InterPro" id="IPR000924">
    <property type="entry name" value="Glu/Gln-tRNA-synth"/>
</dbReference>
<accession>A0A1G7PRP1</accession>
<dbReference type="InterPro" id="IPR033910">
    <property type="entry name" value="GluRS_core"/>
</dbReference>
<dbReference type="Pfam" id="PF19269">
    <property type="entry name" value="Anticodon_2"/>
    <property type="match status" value="1"/>
</dbReference>
<evidence type="ECO:0000256" key="2">
    <source>
        <dbReference type="ARBA" id="ARBA00007894"/>
    </source>
</evidence>
<keyword evidence="4 10" id="KW-0963">Cytoplasm</keyword>
<dbReference type="GO" id="GO:0008270">
    <property type="term" value="F:zinc ion binding"/>
    <property type="evidence" value="ECO:0007669"/>
    <property type="project" value="UniProtKB-UniRule"/>
</dbReference>
<dbReference type="EMBL" id="FNBX01000017">
    <property type="protein sequence ID" value="SDF88967.1"/>
    <property type="molecule type" value="Genomic_DNA"/>
</dbReference>
<dbReference type="GO" id="GO:0006424">
    <property type="term" value="P:glutamyl-tRNA aminoacylation"/>
    <property type="evidence" value="ECO:0007669"/>
    <property type="project" value="UniProtKB-UniRule"/>
</dbReference>
<sequence>MTQVVTRFAPSPTGHLHIGGARTAIFCWLLARHCGGRFHLRIEDTDLLRSRQEYTDSILASMRWLGLDWDGEPVYQTNRTGLYNSYVDKLLETGHAYWCSCTPEEVEAMREEARQAGRKPRYNGRCRTRDLGPGEGRCVRLKAPLSGKVVFDDMVKGRIAVDVSELDDMVIRRADGMPTYNMAVVVDDHSMGITHVIRGDDHVSNTPRQILIYEALGLPVPHFGHVPMILGPDRQKLSKRHGARAVIEYKQDGLLPQALVNYLVRLGWSHGDQELFTREELIAFFDGTNLNPAAAAFDPAKLEWCNAHFMRAMPLDELARLTAPFAAEAGLGDLPQERLEPLCRMFRERANNLKALAQSFRPLVLPAAQLEYAEKDAAKHFTEAGKAHLRALAPIFAACEPFSAENLEAALNAYVADNGLKFKAVAPPLRTALMGFMGGSHLNEIMAFLGKEETLARLERAMGTTL</sequence>
<dbReference type="InterPro" id="IPR020751">
    <property type="entry name" value="aa-tRNA-synth_I_codon-bd_sub2"/>
</dbReference>
<feature type="binding site" evidence="10">
    <location>
        <position position="130"/>
    </location>
    <ligand>
        <name>Zn(2+)</name>
        <dbReference type="ChEBI" id="CHEBI:29105"/>
    </ligand>
</feature>
<dbReference type="PRINTS" id="PR00987">
    <property type="entry name" value="TRNASYNTHGLU"/>
</dbReference>
<evidence type="ECO:0000256" key="6">
    <source>
        <dbReference type="ARBA" id="ARBA00022741"/>
    </source>
</evidence>
<comment type="similarity">
    <text evidence="2 10">Belongs to the class-I aminoacyl-tRNA synthetase family. Glutamate--tRNA ligase type 1 subfamily.</text>
</comment>
<dbReference type="InterPro" id="IPR020058">
    <property type="entry name" value="Glu/Gln-tRNA-synth_Ib_cat-dom"/>
</dbReference>
<dbReference type="Gene3D" id="3.40.50.620">
    <property type="entry name" value="HUPs"/>
    <property type="match status" value="1"/>
</dbReference>
<dbReference type="GO" id="GO:0004818">
    <property type="term" value="F:glutamate-tRNA ligase activity"/>
    <property type="evidence" value="ECO:0007669"/>
    <property type="project" value="UniProtKB-UniRule"/>
</dbReference>
<keyword evidence="6 10" id="KW-0547">Nucleotide-binding</keyword>
<comment type="catalytic activity">
    <reaction evidence="10">
        <text>tRNA(Glu) + L-glutamate + ATP = L-glutamyl-tRNA(Glu) + AMP + diphosphate</text>
        <dbReference type="Rhea" id="RHEA:23540"/>
        <dbReference type="Rhea" id="RHEA-COMP:9663"/>
        <dbReference type="Rhea" id="RHEA-COMP:9680"/>
        <dbReference type="ChEBI" id="CHEBI:29985"/>
        <dbReference type="ChEBI" id="CHEBI:30616"/>
        <dbReference type="ChEBI" id="CHEBI:33019"/>
        <dbReference type="ChEBI" id="CHEBI:78442"/>
        <dbReference type="ChEBI" id="CHEBI:78520"/>
        <dbReference type="ChEBI" id="CHEBI:456215"/>
        <dbReference type="EC" id="6.1.1.17"/>
    </reaction>
</comment>
<keyword evidence="8 10" id="KW-0648">Protein biosynthesis</keyword>
<evidence type="ECO:0000256" key="10">
    <source>
        <dbReference type="HAMAP-Rule" id="MF_00022"/>
    </source>
</evidence>
<feature type="binding site" evidence="10">
    <location>
        <position position="101"/>
    </location>
    <ligand>
        <name>Zn(2+)</name>
        <dbReference type="ChEBI" id="CHEBI:29105"/>
    </ligand>
</feature>
<feature type="binding site" evidence="10">
    <location>
        <position position="239"/>
    </location>
    <ligand>
        <name>ATP</name>
        <dbReference type="ChEBI" id="CHEBI:30616"/>
    </ligand>
</feature>
<evidence type="ECO:0000313" key="13">
    <source>
        <dbReference type="EMBL" id="SDF88967.1"/>
    </source>
</evidence>
<dbReference type="NCBIfam" id="TIGR00464">
    <property type="entry name" value="gltX_bact"/>
    <property type="match status" value="1"/>
</dbReference>
<dbReference type="GO" id="GO:0005524">
    <property type="term" value="F:ATP binding"/>
    <property type="evidence" value="ECO:0007669"/>
    <property type="project" value="UniProtKB-UniRule"/>
</dbReference>
<reference evidence="14" key="1">
    <citation type="submission" date="2016-10" db="EMBL/GenBank/DDBJ databases">
        <authorList>
            <person name="Varghese N."/>
            <person name="Submissions S."/>
        </authorList>
    </citation>
    <scope>NUCLEOTIDE SEQUENCE [LARGE SCALE GENOMIC DNA]</scope>
    <source>
        <strain evidence="14">KHC7</strain>
    </source>
</reference>
<organism evidence="13 14">
    <name type="scientific">Desulfovibrio legallii</name>
    <dbReference type="NCBI Taxonomy" id="571438"/>
    <lineage>
        <taxon>Bacteria</taxon>
        <taxon>Pseudomonadati</taxon>
        <taxon>Thermodesulfobacteriota</taxon>
        <taxon>Desulfovibrionia</taxon>
        <taxon>Desulfovibrionales</taxon>
        <taxon>Desulfovibrionaceae</taxon>
        <taxon>Desulfovibrio</taxon>
    </lineage>
</organism>
<dbReference type="EC" id="6.1.1.17" evidence="10"/>
<dbReference type="InterPro" id="IPR045462">
    <property type="entry name" value="aa-tRNA-synth_I_cd-bd"/>
</dbReference>
<evidence type="ECO:0000256" key="8">
    <source>
        <dbReference type="ARBA" id="ARBA00022917"/>
    </source>
</evidence>
<dbReference type="CDD" id="cd00808">
    <property type="entry name" value="GluRS_core"/>
    <property type="match status" value="1"/>
</dbReference>
<comment type="subcellular location">
    <subcellularLocation>
        <location evidence="1 10">Cytoplasm</location>
    </subcellularLocation>
</comment>